<dbReference type="GO" id="GO:0048188">
    <property type="term" value="C:Set1C/COMPASS complex"/>
    <property type="evidence" value="ECO:0007669"/>
    <property type="project" value="TreeGrafter"/>
</dbReference>
<comment type="subcellular location">
    <subcellularLocation>
        <location evidence="1">Nucleus</location>
    </subcellularLocation>
</comment>
<dbReference type="GO" id="GO:0003682">
    <property type="term" value="F:chromatin binding"/>
    <property type="evidence" value="ECO:0007669"/>
    <property type="project" value="TreeGrafter"/>
</dbReference>
<evidence type="ECO:0000256" key="2">
    <source>
        <dbReference type="ARBA" id="ARBA00022574"/>
    </source>
</evidence>
<keyword evidence="3" id="KW-0677">Repeat</keyword>
<dbReference type="InterPro" id="IPR036322">
    <property type="entry name" value="WD40_repeat_dom_sf"/>
</dbReference>
<dbReference type="PANTHER" id="PTHR19861:SF0">
    <property type="entry name" value="WD REPEAT-CONTAINING PROTEIN 82"/>
    <property type="match status" value="1"/>
</dbReference>
<reference evidence="6" key="1">
    <citation type="journal article" date="2023" name="Commun. Biol.">
        <title>Genome analysis of Parmales, the sister group of diatoms, reveals the evolutionary specialization of diatoms from phago-mixotrophs to photoautotrophs.</title>
        <authorList>
            <person name="Ban H."/>
            <person name="Sato S."/>
            <person name="Yoshikawa S."/>
            <person name="Yamada K."/>
            <person name="Nakamura Y."/>
            <person name="Ichinomiya M."/>
            <person name="Sato N."/>
            <person name="Blanc-Mathieu R."/>
            <person name="Endo H."/>
            <person name="Kuwata A."/>
            <person name="Ogata H."/>
        </authorList>
    </citation>
    <scope>NUCLEOTIDE SEQUENCE [LARGE SCALE GENOMIC DNA]</scope>
</reference>
<dbReference type="OrthoDB" id="27537at2759"/>
<name>A0A9W7G6I5_9STRA</name>
<dbReference type="EMBL" id="BRYA01000036">
    <property type="protein sequence ID" value="GMI33973.1"/>
    <property type="molecule type" value="Genomic_DNA"/>
</dbReference>
<evidence type="ECO:0000313" key="5">
    <source>
        <dbReference type="EMBL" id="GMI33973.1"/>
    </source>
</evidence>
<sequence>MDIDFAALSAAAAFLPPANAAPPNQAPSPLSSYTPAHVVAGKTPPLPNTLAFSKRHQEDVCLYTVTSTTISTTTFSSTSSTPPKAPHLINCSTITSFSPTHVPSQVLVASTPSYPPNAPSSLSVVNLSENSIVKSFPDVKGTIIDISSSPVDDRFITLEDNIGSLDVKVWDQSSSGCQACGSVSGSKGNSGGVAFDNSGAIFAVAINQVYDPESFCCIKLYDAMQQQTAFATFAVTRQMLHQALVSKGISPHAASSFAARACGDWGGNNCIEFNSGGDLLMVKGSGGVVVLVDAFKGNVSNVFTEHLDEVEVLGLETGGTSGAIPEVLQPPATAVAAFSPDGKKVLVAGRGRGSSKGKKIFAFDATGGNGSPIAEWKGHAGEIKSIVCHPTLEIVASVCQNTVVWMS</sequence>
<dbReference type="Gene3D" id="2.130.10.10">
    <property type="entry name" value="YVTN repeat-like/Quinoprotein amine dehydrogenase"/>
    <property type="match status" value="1"/>
</dbReference>
<evidence type="ECO:0000256" key="4">
    <source>
        <dbReference type="ARBA" id="ARBA00023242"/>
    </source>
</evidence>
<proteinExistence type="predicted"/>
<accession>A0A9W7G6I5</accession>
<protein>
    <submittedName>
        <fullName evidence="5">Uncharacterized protein</fullName>
    </submittedName>
</protein>
<dbReference type="SUPFAM" id="SSF50978">
    <property type="entry name" value="WD40 repeat-like"/>
    <property type="match status" value="1"/>
</dbReference>
<keyword evidence="4" id="KW-0539">Nucleus</keyword>
<dbReference type="InterPro" id="IPR015943">
    <property type="entry name" value="WD40/YVTN_repeat-like_dom_sf"/>
</dbReference>
<evidence type="ECO:0000256" key="3">
    <source>
        <dbReference type="ARBA" id="ARBA00022737"/>
    </source>
</evidence>
<evidence type="ECO:0000313" key="6">
    <source>
        <dbReference type="Proteomes" id="UP001165065"/>
    </source>
</evidence>
<dbReference type="AlphaFoldDB" id="A0A9W7G6I5"/>
<dbReference type="InterPro" id="IPR037867">
    <property type="entry name" value="Swd2/WDR82"/>
</dbReference>
<comment type="caution">
    <text evidence="5">The sequence shown here is derived from an EMBL/GenBank/DDBJ whole genome shotgun (WGS) entry which is preliminary data.</text>
</comment>
<organism evidence="5 6">
    <name type="scientific">Triparma columacea</name>
    <dbReference type="NCBI Taxonomy" id="722753"/>
    <lineage>
        <taxon>Eukaryota</taxon>
        <taxon>Sar</taxon>
        <taxon>Stramenopiles</taxon>
        <taxon>Ochrophyta</taxon>
        <taxon>Bolidophyceae</taxon>
        <taxon>Parmales</taxon>
        <taxon>Triparmaceae</taxon>
        <taxon>Triparma</taxon>
    </lineage>
</organism>
<keyword evidence="6" id="KW-1185">Reference proteome</keyword>
<dbReference type="PANTHER" id="PTHR19861">
    <property type="entry name" value="WD40 REPEAT PROTEIN SWD2"/>
    <property type="match status" value="1"/>
</dbReference>
<gene>
    <name evidence="5" type="ORF">TrCOL_g13253</name>
</gene>
<evidence type="ECO:0000256" key="1">
    <source>
        <dbReference type="ARBA" id="ARBA00004123"/>
    </source>
</evidence>
<keyword evidence="2" id="KW-0853">WD repeat</keyword>
<dbReference type="Proteomes" id="UP001165065">
    <property type="component" value="Unassembled WGS sequence"/>
</dbReference>